<feature type="transmembrane region" description="Helical" evidence="8">
    <location>
        <begin position="130"/>
        <end position="151"/>
    </location>
</feature>
<sequence length="265" mass="27913">MLVHSAAARRILWAVFFLLVLPLFALPFLVVLTASFADRWSGVLPSAFTAAHYADIGHGESLNSLLTSLVTAAVASLAALTSGTWAALAARRLGPRLRRVIDGLFMLPLAVPSVVVGLALLVAFSAPPLLLNGTRTIVILAHTVLVTAFAYQSVRAAVARLDPALEQSAAGLGARPARVLWRVTLPLLLPSLGAALGLCFALSMGELSATMMLYPPDWLPLPVRIFATTDRGALFTGAALAVALMASTLVVLIGTARLRTRASYR</sequence>
<dbReference type="RefSeq" id="WP_043437460.1">
    <property type="nucleotide sequence ID" value="NZ_CP009313.1"/>
</dbReference>
<organism evidence="10 12">
    <name type="scientific">Streptomyces nodosus</name>
    <dbReference type="NCBI Taxonomy" id="40318"/>
    <lineage>
        <taxon>Bacteria</taxon>
        <taxon>Bacillati</taxon>
        <taxon>Actinomycetota</taxon>
        <taxon>Actinomycetes</taxon>
        <taxon>Kitasatosporales</taxon>
        <taxon>Streptomycetaceae</taxon>
        <taxon>Streptomyces</taxon>
    </lineage>
</organism>
<dbReference type="GO" id="GO:0005886">
    <property type="term" value="C:plasma membrane"/>
    <property type="evidence" value="ECO:0007669"/>
    <property type="project" value="UniProtKB-SubCell"/>
</dbReference>
<dbReference type="STRING" id="40318.SNOD_03190"/>
<feature type="domain" description="ABC transmembrane type-1" evidence="9">
    <location>
        <begin position="65"/>
        <end position="257"/>
    </location>
</feature>
<evidence type="ECO:0000313" key="10">
    <source>
        <dbReference type="EMBL" id="AJE39146.1"/>
    </source>
</evidence>
<keyword evidence="4" id="KW-0997">Cell inner membrane</keyword>
<dbReference type="SUPFAM" id="SSF161098">
    <property type="entry name" value="MetI-like"/>
    <property type="match status" value="1"/>
</dbReference>
<dbReference type="HOGENOM" id="CLU_016047_3_2_11"/>
<dbReference type="PANTHER" id="PTHR43357:SF4">
    <property type="entry name" value="INNER MEMBRANE ABC TRANSPORTER PERMEASE PROTEIN YDCV"/>
    <property type="match status" value="1"/>
</dbReference>
<dbReference type="InterPro" id="IPR000515">
    <property type="entry name" value="MetI-like"/>
</dbReference>
<dbReference type="Proteomes" id="UP000325763">
    <property type="component" value="Chromosome"/>
</dbReference>
<feature type="transmembrane region" description="Helical" evidence="8">
    <location>
        <begin position="234"/>
        <end position="256"/>
    </location>
</feature>
<reference evidence="10 12" key="2">
    <citation type="journal article" date="2016" name="Appl. Microbiol. Biotechnol.">
        <title>Exploiting the genome sequence of Streptomyces nodosus for enhanced antibiotic production.</title>
        <authorList>
            <person name="Sweeney P."/>
            <person name="Murphy C.D."/>
            <person name="Caffrey P."/>
        </authorList>
    </citation>
    <scope>NUCLEOTIDE SEQUENCE [LARGE SCALE GENOMIC DNA]</scope>
    <source>
        <strain evidence="10 12">ATCC 14899</strain>
    </source>
</reference>
<feature type="transmembrane region" description="Helical" evidence="8">
    <location>
        <begin position="12"/>
        <end position="37"/>
    </location>
</feature>
<keyword evidence="12" id="KW-1185">Reference proteome</keyword>
<feature type="transmembrane region" description="Helical" evidence="8">
    <location>
        <begin position="187"/>
        <end position="214"/>
    </location>
</feature>
<dbReference type="EMBL" id="CP009313">
    <property type="protein sequence ID" value="AJE39146.1"/>
    <property type="molecule type" value="Genomic_DNA"/>
</dbReference>
<evidence type="ECO:0000313" key="11">
    <source>
        <dbReference type="EMBL" id="QEV37747.1"/>
    </source>
</evidence>
<evidence type="ECO:0000256" key="4">
    <source>
        <dbReference type="ARBA" id="ARBA00022519"/>
    </source>
</evidence>
<evidence type="ECO:0000256" key="7">
    <source>
        <dbReference type="ARBA" id="ARBA00023136"/>
    </source>
</evidence>
<evidence type="ECO:0000256" key="1">
    <source>
        <dbReference type="ARBA" id="ARBA00004429"/>
    </source>
</evidence>
<dbReference type="Gene3D" id="1.10.3720.10">
    <property type="entry name" value="MetI-like"/>
    <property type="match status" value="1"/>
</dbReference>
<keyword evidence="2 8" id="KW-0813">Transport</keyword>
<protein>
    <submittedName>
        <fullName evidence="10 11">ABC transporter permease</fullName>
    </submittedName>
</protein>
<comment type="similarity">
    <text evidence="8">Belongs to the binding-protein-dependent transport system permease family.</text>
</comment>
<evidence type="ECO:0000313" key="13">
    <source>
        <dbReference type="Proteomes" id="UP000325763"/>
    </source>
</evidence>
<keyword evidence="3" id="KW-1003">Cell membrane</keyword>
<dbReference type="GO" id="GO:0055085">
    <property type="term" value="P:transmembrane transport"/>
    <property type="evidence" value="ECO:0007669"/>
    <property type="project" value="InterPro"/>
</dbReference>
<dbReference type="InterPro" id="IPR035906">
    <property type="entry name" value="MetI-like_sf"/>
</dbReference>
<dbReference type="EMBL" id="CP023747">
    <property type="protein sequence ID" value="QEV37747.1"/>
    <property type="molecule type" value="Genomic_DNA"/>
</dbReference>
<reference evidence="12" key="1">
    <citation type="submission" date="2014-09" db="EMBL/GenBank/DDBJ databases">
        <title>Sequence of the Streptomyces nodosus genome.</title>
        <authorList>
            <person name="Sweeney P."/>
            <person name="Stephens N."/>
            <person name="Murphy C."/>
            <person name="Caffrey P."/>
        </authorList>
    </citation>
    <scope>NUCLEOTIDE SEQUENCE [LARGE SCALE GENOMIC DNA]</scope>
    <source>
        <strain evidence="12">ATCC 14899</strain>
    </source>
</reference>
<evidence type="ECO:0000256" key="3">
    <source>
        <dbReference type="ARBA" id="ARBA00022475"/>
    </source>
</evidence>
<gene>
    <name evidence="11" type="ORF">CP978_03585</name>
    <name evidence="10" type="ORF">SNOD_03190</name>
</gene>
<dbReference type="OrthoDB" id="4937721at2"/>
<keyword evidence="6 8" id="KW-1133">Transmembrane helix</keyword>
<evidence type="ECO:0000256" key="5">
    <source>
        <dbReference type="ARBA" id="ARBA00022692"/>
    </source>
</evidence>
<evidence type="ECO:0000259" key="9">
    <source>
        <dbReference type="PROSITE" id="PS50928"/>
    </source>
</evidence>
<evidence type="ECO:0000256" key="8">
    <source>
        <dbReference type="RuleBase" id="RU363032"/>
    </source>
</evidence>
<reference evidence="11 13" key="3">
    <citation type="submission" date="2017-09" db="EMBL/GenBank/DDBJ databases">
        <title>Streptomyces genome completion.</title>
        <authorList>
            <person name="Lee N."/>
            <person name="Cho B.-K."/>
        </authorList>
    </citation>
    <scope>NUCLEOTIDE SEQUENCE [LARGE SCALE GENOMIC DNA]</scope>
    <source>
        <strain evidence="11 13">ATCC 14899</strain>
    </source>
</reference>
<name>A0A0B5DFC2_9ACTN</name>
<evidence type="ECO:0000256" key="6">
    <source>
        <dbReference type="ARBA" id="ARBA00022989"/>
    </source>
</evidence>
<comment type="subcellular location">
    <subcellularLocation>
        <location evidence="1">Cell inner membrane</location>
        <topology evidence="1">Multi-pass membrane protein</topology>
    </subcellularLocation>
    <subcellularLocation>
        <location evidence="8">Cell membrane</location>
        <topology evidence="8">Multi-pass membrane protein</topology>
    </subcellularLocation>
</comment>
<keyword evidence="5 8" id="KW-0812">Transmembrane</keyword>
<accession>A0A0B5DFC2</accession>
<dbReference type="Proteomes" id="UP000031526">
    <property type="component" value="Chromosome"/>
</dbReference>
<feature type="transmembrane region" description="Helical" evidence="8">
    <location>
        <begin position="100"/>
        <end position="124"/>
    </location>
</feature>
<dbReference type="KEGG" id="snq:CP978_03585"/>
<evidence type="ECO:0000313" key="12">
    <source>
        <dbReference type="Proteomes" id="UP000031526"/>
    </source>
</evidence>
<dbReference type="PROSITE" id="PS50928">
    <property type="entry name" value="ABC_TM1"/>
    <property type="match status" value="1"/>
</dbReference>
<dbReference type="AlphaFoldDB" id="A0A0B5DFC2"/>
<evidence type="ECO:0000256" key="2">
    <source>
        <dbReference type="ARBA" id="ARBA00022448"/>
    </source>
</evidence>
<dbReference type="Pfam" id="PF00528">
    <property type="entry name" value="BPD_transp_1"/>
    <property type="match status" value="1"/>
</dbReference>
<feature type="transmembrane region" description="Helical" evidence="8">
    <location>
        <begin position="65"/>
        <end position="88"/>
    </location>
</feature>
<keyword evidence="7 8" id="KW-0472">Membrane</keyword>
<proteinExistence type="inferred from homology"/>
<dbReference type="PANTHER" id="PTHR43357">
    <property type="entry name" value="INNER MEMBRANE ABC TRANSPORTER PERMEASE PROTEIN YDCV"/>
    <property type="match status" value="1"/>
</dbReference>
<dbReference type="CDD" id="cd06261">
    <property type="entry name" value="TM_PBP2"/>
    <property type="match status" value="1"/>
</dbReference>